<dbReference type="Gene3D" id="3.30.1600.10">
    <property type="entry name" value="SIR2/SIRT2 'Small Domain"/>
    <property type="match status" value="1"/>
</dbReference>
<evidence type="ECO:0000313" key="6">
    <source>
        <dbReference type="EMBL" id="QGF25148.1"/>
    </source>
</evidence>
<name>A0A5Q2FEE3_9ACTN</name>
<organism evidence="6 7">
    <name type="scientific">Raineyella fluvialis</name>
    <dbReference type="NCBI Taxonomy" id="2662261"/>
    <lineage>
        <taxon>Bacteria</taxon>
        <taxon>Bacillati</taxon>
        <taxon>Actinomycetota</taxon>
        <taxon>Actinomycetes</taxon>
        <taxon>Propionibacteriales</taxon>
        <taxon>Propionibacteriaceae</taxon>
        <taxon>Raineyella</taxon>
    </lineage>
</organism>
<dbReference type="PROSITE" id="PS50305">
    <property type="entry name" value="SIRTUIN"/>
    <property type="match status" value="1"/>
</dbReference>
<feature type="binding site" evidence="4">
    <location>
        <position position="101"/>
    </location>
    <ligand>
        <name>Zn(2+)</name>
        <dbReference type="ChEBI" id="CHEBI:29105"/>
    </ligand>
</feature>
<dbReference type="KEGG" id="rain:Rai3103_08615"/>
<dbReference type="InterPro" id="IPR026590">
    <property type="entry name" value="Ssirtuin_cat_dom"/>
</dbReference>
<dbReference type="GO" id="GO:0017136">
    <property type="term" value="F:histone deacetylase activity, NAD-dependent"/>
    <property type="evidence" value="ECO:0007669"/>
    <property type="project" value="TreeGrafter"/>
</dbReference>
<dbReference type="GO" id="GO:0070403">
    <property type="term" value="F:NAD+ binding"/>
    <property type="evidence" value="ECO:0007669"/>
    <property type="project" value="InterPro"/>
</dbReference>
<keyword evidence="4" id="KW-0479">Metal-binding</keyword>
<reference evidence="6 7" key="1">
    <citation type="submission" date="2019-10" db="EMBL/GenBank/DDBJ databases">
        <title>Genomic analysis of Raineyella sp. CBA3103.</title>
        <authorList>
            <person name="Roh S.W."/>
        </authorList>
    </citation>
    <scope>NUCLEOTIDE SEQUENCE [LARGE SCALE GENOMIC DNA]</scope>
    <source>
        <strain evidence="6 7">CBA3103</strain>
    </source>
</reference>
<feature type="binding site" evidence="4">
    <location>
        <position position="152"/>
    </location>
    <ligand>
        <name>Zn(2+)</name>
        <dbReference type="ChEBI" id="CHEBI:29105"/>
    </ligand>
</feature>
<dbReference type="Gene3D" id="3.40.50.1220">
    <property type="entry name" value="TPP-binding domain"/>
    <property type="match status" value="1"/>
</dbReference>
<dbReference type="InterPro" id="IPR026591">
    <property type="entry name" value="Sirtuin_cat_small_dom_sf"/>
</dbReference>
<feature type="binding site" evidence="4">
    <location>
        <position position="104"/>
    </location>
    <ligand>
        <name>Zn(2+)</name>
        <dbReference type="ChEBI" id="CHEBI:29105"/>
    </ligand>
</feature>
<evidence type="ECO:0000259" key="5">
    <source>
        <dbReference type="PROSITE" id="PS50305"/>
    </source>
</evidence>
<dbReference type="InterPro" id="IPR003000">
    <property type="entry name" value="Sirtuin"/>
</dbReference>
<evidence type="ECO:0000313" key="7">
    <source>
        <dbReference type="Proteomes" id="UP000386847"/>
    </source>
</evidence>
<dbReference type="EC" id="2.3.1.286" evidence="1"/>
<dbReference type="Pfam" id="PF02146">
    <property type="entry name" value="SIR2"/>
    <property type="match status" value="1"/>
</dbReference>
<proteinExistence type="predicted"/>
<dbReference type="InterPro" id="IPR029035">
    <property type="entry name" value="DHS-like_NAD/FAD-binding_dom"/>
</dbReference>
<keyword evidence="3" id="KW-0520">NAD</keyword>
<feature type="binding site" evidence="4">
    <location>
        <position position="155"/>
    </location>
    <ligand>
        <name>Zn(2+)</name>
        <dbReference type="ChEBI" id="CHEBI:29105"/>
    </ligand>
</feature>
<dbReference type="PANTHER" id="PTHR11085:SF10">
    <property type="entry name" value="NAD-DEPENDENT PROTEIN DEACYLASE SIRTUIN-5, MITOCHONDRIAL-RELATED"/>
    <property type="match status" value="1"/>
</dbReference>
<protein>
    <recommendedName>
        <fullName evidence="1">protein acetyllysine N-acetyltransferase</fullName>
        <ecNumber evidence="1">2.3.1.286</ecNumber>
    </recommendedName>
</protein>
<evidence type="ECO:0000256" key="3">
    <source>
        <dbReference type="ARBA" id="ARBA00023027"/>
    </source>
</evidence>
<accession>A0A5Q2FEE3</accession>
<dbReference type="EMBL" id="CP045725">
    <property type="protein sequence ID" value="QGF25148.1"/>
    <property type="molecule type" value="Genomic_DNA"/>
</dbReference>
<keyword evidence="7" id="KW-1185">Reference proteome</keyword>
<evidence type="ECO:0000256" key="1">
    <source>
        <dbReference type="ARBA" id="ARBA00012928"/>
    </source>
</evidence>
<dbReference type="InterPro" id="IPR050134">
    <property type="entry name" value="NAD-dep_sirtuin_deacylases"/>
</dbReference>
<dbReference type="AlphaFoldDB" id="A0A5Q2FEE3"/>
<gene>
    <name evidence="6" type="ORF">Rai3103_08615</name>
</gene>
<keyword evidence="2" id="KW-0808">Transferase</keyword>
<evidence type="ECO:0000256" key="2">
    <source>
        <dbReference type="ARBA" id="ARBA00022679"/>
    </source>
</evidence>
<keyword evidence="4" id="KW-0862">Zinc</keyword>
<feature type="domain" description="Deacetylase sirtuin-type" evidence="5">
    <location>
        <begin position="1"/>
        <end position="251"/>
    </location>
</feature>
<evidence type="ECO:0000256" key="4">
    <source>
        <dbReference type="PROSITE-ProRule" id="PRU00236"/>
    </source>
</evidence>
<dbReference type="GO" id="GO:0046872">
    <property type="term" value="F:metal ion binding"/>
    <property type="evidence" value="ECO:0007669"/>
    <property type="project" value="UniProtKB-KW"/>
</dbReference>
<feature type="active site" description="Proton acceptor" evidence="4">
    <location>
        <position position="93"/>
    </location>
</feature>
<dbReference type="SUPFAM" id="SSF52467">
    <property type="entry name" value="DHS-like NAD/FAD-binding domain"/>
    <property type="match status" value="1"/>
</dbReference>
<dbReference type="PANTHER" id="PTHR11085">
    <property type="entry name" value="NAD-DEPENDENT PROTEIN DEACYLASE SIRTUIN-5, MITOCHONDRIAL-RELATED"/>
    <property type="match status" value="1"/>
</dbReference>
<dbReference type="Proteomes" id="UP000386847">
    <property type="component" value="Chromosome"/>
</dbReference>
<sequence>MSTASGIPDYRDPDGTRRIQPMRIDEFRTSAEARRRYWARSYVGWQNLHRARPNPAHLAVTALQRAGLAGPVITQNVDGLHHAAGTTHITELHGSLSRVVCEACGEVTSRSALDRRMAAANPDFAGTGTQIRPDGDAVLSTLLVDSFRAPLCGCCSADRLRPDVVFFGDVVPRATVDHCFSLVEEAEGLLVLGSSLQVMSGLRFVRRAAKRGLPIVVITRGRTRADELVAVKWEAPLEQALPALAHRLAPDSAAAEARHGLVASL</sequence>